<accession>M2TBJ3</accession>
<reference evidence="3 4" key="1">
    <citation type="journal article" date="2013" name="Genome Announc.">
        <title>Draft Genome Sequence of Strain JLT2015T, Belonging to the Family Sphingomonadaceae of the Alphaproteobacteria.</title>
        <authorList>
            <person name="Tang K."/>
            <person name="Liu K."/>
            <person name="Li S."/>
            <person name="Jiao N."/>
        </authorList>
    </citation>
    <scope>NUCLEOTIDE SEQUENCE [LARGE SCALE GENOMIC DNA]</scope>
    <source>
        <strain evidence="3 4">JLT2015</strain>
    </source>
</reference>
<dbReference type="EMBL" id="AMRV01000002">
    <property type="protein sequence ID" value="EMD83989.1"/>
    <property type="molecule type" value="Genomic_DNA"/>
</dbReference>
<dbReference type="RefSeq" id="WP_008600489.1">
    <property type="nucleotide sequence ID" value="NZ_AMRV01000002.1"/>
</dbReference>
<dbReference type="Pfam" id="PF07940">
    <property type="entry name" value="Hepar_II_III_C"/>
    <property type="match status" value="1"/>
</dbReference>
<organism evidence="3 4">
    <name type="scientific">Pacificimonas flava</name>
    <dbReference type="NCBI Taxonomy" id="1234595"/>
    <lineage>
        <taxon>Bacteria</taxon>
        <taxon>Pseudomonadati</taxon>
        <taxon>Pseudomonadota</taxon>
        <taxon>Alphaproteobacteria</taxon>
        <taxon>Sphingomonadales</taxon>
        <taxon>Sphingosinicellaceae</taxon>
        <taxon>Pacificimonas</taxon>
    </lineage>
</organism>
<dbReference type="GO" id="GO:0030313">
    <property type="term" value="C:cell envelope"/>
    <property type="evidence" value="ECO:0007669"/>
    <property type="project" value="UniProtKB-SubCell"/>
</dbReference>
<dbReference type="PATRIC" id="fig|1234595.3.peg.962"/>
<name>M2TBJ3_9SPHN</name>
<dbReference type="AlphaFoldDB" id="M2TBJ3"/>
<dbReference type="InterPro" id="IPR012480">
    <property type="entry name" value="Hepar_II_III_C"/>
</dbReference>
<gene>
    <name evidence="3" type="ORF">C725_0961</name>
</gene>
<protein>
    <submittedName>
        <fullName evidence="3">Heparinase II/III-like protein</fullName>
    </submittedName>
</protein>
<dbReference type="GO" id="GO:0016829">
    <property type="term" value="F:lyase activity"/>
    <property type="evidence" value="ECO:0007669"/>
    <property type="project" value="InterPro"/>
</dbReference>
<feature type="domain" description="Heparinase II/III-like C-terminal" evidence="2">
    <location>
        <begin position="285"/>
        <end position="517"/>
    </location>
</feature>
<comment type="caution">
    <text evidence="3">The sequence shown here is derived from an EMBL/GenBank/DDBJ whole genome shotgun (WGS) entry which is preliminary data.</text>
</comment>
<keyword evidence="4" id="KW-1185">Reference proteome</keyword>
<comment type="subcellular location">
    <subcellularLocation>
        <location evidence="1">Cell envelope</location>
    </subcellularLocation>
</comment>
<dbReference type="Gene3D" id="1.50.10.100">
    <property type="entry name" value="Chondroitin AC/alginate lyase"/>
    <property type="match status" value="1"/>
</dbReference>
<evidence type="ECO:0000313" key="3">
    <source>
        <dbReference type="EMBL" id="EMD83989.1"/>
    </source>
</evidence>
<evidence type="ECO:0000259" key="2">
    <source>
        <dbReference type="Pfam" id="PF07940"/>
    </source>
</evidence>
<evidence type="ECO:0000256" key="1">
    <source>
        <dbReference type="ARBA" id="ARBA00004196"/>
    </source>
</evidence>
<dbReference type="Proteomes" id="UP000011717">
    <property type="component" value="Unassembled WGS sequence"/>
</dbReference>
<dbReference type="OrthoDB" id="9787373at2"/>
<dbReference type="InterPro" id="IPR008929">
    <property type="entry name" value="Chondroitin_lyas"/>
</dbReference>
<sequence>MSILERLGLRRKTPVRLTATVTDPVLGDADHARALLRGEILNGGESFALRGADWDMKRASEAFRSHVHGFIWLRDLAAALPQDKGADFARPIVGGWLERYEEPDEMAWRADRAGARIALWSLYAPYVLGADAGIRKAALKHMLEAAAHIDRRFTSAPAGLPRLAAAAGFVVAALMVEGAERFLKKAEKRFTEAADEAVMPHGLPASRAPADLIAIMEWLHVVRSAYAARRRDWPEAQQAVDGRVRAGLRAARMGDGRFTALHGGNVASFARIEHVLSFPGLASRGAGAGAESGLQRLEAGRTVLLMDAGPPPAPAQNEAAHAGALSFEMSDEHERVVVNVGGGRGIRRGIDARVATAVRVTAAHSTLTLADTNQSLIAAGKPLGAGVDSVEVERDETDQGTLVTAVHDGYQRRFGLMHRRRLFLSPDGRDVRGEDRLMPGGKKRVKAGLEVALRFHLAPGTDITPTADMRGALLRLPSGALWQLKTDAGTVSVDESLWIGEEGRALRTRQIVIADETVPDGWRGRWSFKKMG</sequence>
<proteinExistence type="predicted"/>
<evidence type="ECO:0000313" key="4">
    <source>
        <dbReference type="Proteomes" id="UP000011717"/>
    </source>
</evidence>
<dbReference type="Gene3D" id="2.70.98.70">
    <property type="match status" value="1"/>
</dbReference>